<organism evidence="2 3">
    <name type="scientific">Kumtagia ephedrae</name>
    <dbReference type="NCBI Taxonomy" id="2116701"/>
    <lineage>
        <taxon>Bacteria</taxon>
        <taxon>Pseudomonadati</taxon>
        <taxon>Pseudomonadota</taxon>
        <taxon>Alphaproteobacteria</taxon>
        <taxon>Hyphomicrobiales</taxon>
        <taxon>Phyllobacteriaceae</taxon>
        <taxon>Kumtagia</taxon>
    </lineage>
</organism>
<evidence type="ECO:0000256" key="1">
    <source>
        <dbReference type="SAM" id="MobiDB-lite"/>
    </source>
</evidence>
<protein>
    <submittedName>
        <fullName evidence="2">Uncharacterized protein</fullName>
    </submittedName>
</protein>
<comment type="caution">
    <text evidence="2">The sequence shown here is derived from an EMBL/GenBank/DDBJ whole genome shotgun (WGS) entry which is preliminary data.</text>
</comment>
<feature type="compositionally biased region" description="Basic residues" evidence="1">
    <location>
        <begin position="28"/>
        <end position="38"/>
    </location>
</feature>
<gene>
    <name evidence="2" type="ORF">C7I84_27055</name>
</gene>
<sequence>MGTSRNSGSIPAKPDRAARLAEELRANLAKRKAQARSRRAGDTSSAADAGKGEASGAPAKRDKDS</sequence>
<keyword evidence="3" id="KW-1185">Reference proteome</keyword>
<accession>A0A2P7RNF1</accession>
<dbReference type="RefSeq" id="WP_106775327.1">
    <property type="nucleotide sequence ID" value="NZ_PXYK01000040.1"/>
</dbReference>
<dbReference type="EMBL" id="PXYK01000040">
    <property type="protein sequence ID" value="PSJ51739.1"/>
    <property type="molecule type" value="Genomic_DNA"/>
</dbReference>
<feature type="region of interest" description="Disordered" evidence="1">
    <location>
        <begin position="25"/>
        <end position="65"/>
    </location>
</feature>
<evidence type="ECO:0000313" key="3">
    <source>
        <dbReference type="Proteomes" id="UP000241229"/>
    </source>
</evidence>
<reference evidence="2 3" key="1">
    <citation type="submission" date="2018-03" db="EMBL/GenBank/DDBJ databases">
        <title>The draft genome of Mesorhizobium sp. 6GN-30.</title>
        <authorList>
            <person name="Liu L."/>
            <person name="Li L."/>
            <person name="Wang T."/>
            <person name="Zhang X."/>
            <person name="Liang L."/>
        </authorList>
    </citation>
    <scope>NUCLEOTIDE SEQUENCE [LARGE SCALE GENOMIC DNA]</scope>
    <source>
        <strain evidence="2 3">6GN30</strain>
    </source>
</reference>
<dbReference type="AlphaFoldDB" id="A0A2P7RNF1"/>
<proteinExistence type="predicted"/>
<name>A0A2P7RNF1_9HYPH</name>
<dbReference type="Proteomes" id="UP000241229">
    <property type="component" value="Unassembled WGS sequence"/>
</dbReference>
<evidence type="ECO:0000313" key="2">
    <source>
        <dbReference type="EMBL" id="PSJ51739.1"/>
    </source>
</evidence>